<feature type="signal peptide" evidence="2">
    <location>
        <begin position="1"/>
        <end position="22"/>
    </location>
</feature>
<keyword evidence="2" id="KW-0732">Signal</keyword>
<evidence type="ECO:0000313" key="6">
    <source>
        <dbReference type="Proteomes" id="UP000255355"/>
    </source>
</evidence>
<gene>
    <name evidence="5" type="ORF">DFR68_10340</name>
</gene>
<proteinExistence type="predicted"/>
<dbReference type="EMBL" id="QQAZ01000003">
    <property type="protein sequence ID" value="RDI52656.1"/>
    <property type="molecule type" value="Genomic_DNA"/>
</dbReference>
<feature type="chain" id="PRO_5016654750" description="Lipoprotein" evidence="2">
    <location>
        <begin position="23"/>
        <end position="399"/>
    </location>
</feature>
<accession>A0A370H8B8</accession>
<organism evidence="5 6">
    <name type="scientific">Nocardia mexicana</name>
    <dbReference type="NCBI Taxonomy" id="279262"/>
    <lineage>
        <taxon>Bacteria</taxon>
        <taxon>Bacillati</taxon>
        <taxon>Actinomycetota</taxon>
        <taxon>Actinomycetes</taxon>
        <taxon>Mycobacteriales</taxon>
        <taxon>Nocardiaceae</taxon>
        <taxon>Nocardia</taxon>
    </lineage>
</organism>
<reference evidence="5 6" key="1">
    <citation type="submission" date="2018-07" db="EMBL/GenBank/DDBJ databases">
        <title>Genomic Encyclopedia of Type Strains, Phase IV (KMG-IV): sequencing the most valuable type-strain genomes for metagenomic binning, comparative biology and taxonomic classification.</title>
        <authorList>
            <person name="Goeker M."/>
        </authorList>
    </citation>
    <scope>NUCLEOTIDE SEQUENCE [LARGE SCALE GENOMIC DNA]</scope>
    <source>
        <strain evidence="5 6">DSM 44952</strain>
    </source>
</reference>
<dbReference type="AlphaFoldDB" id="A0A370H8B8"/>
<feature type="domain" description="DUF7373" evidence="3">
    <location>
        <begin position="52"/>
        <end position="249"/>
    </location>
</feature>
<keyword evidence="6" id="KW-1185">Reference proteome</keyword>
<sequence>MARTTSALITAGLVVAAVGACGSDKTGDPAPAGPDVSNLDVGNYQTTPRVVGNAKNFKQARVRESQRLADYVALPFEADPTYVKDNTNGIRPHIVLNRKGMGDLVINDTFDDVAKDLLAGWTNRWSTQETPDHKDRTLSIAVMEFPDAKTAASVGPTLENDDFTFTPDNQPVPIAKYPNTKAHWRPTVSSIGSWTAHDRYVIFIKVDDDTSAPDLPALSAQVERMLDVQIPLLDKFQPTPADKLANIPLDPDGLLGRTLPTNPETPWRPDPDGTYAGRGVMAGLDSDPSLDFLTIGDLDLVAYGDATVFRSRTDQGAQALWQKWTQSEDTENRQSVEAPKGVDTEIRCSTDKPNSNYPEYQGIKLCMFKTGRYLVQAVARQIQDLHQKILAQYTLLQAR</sequence>
<evidence type="ECO:0008006" key="7">
    <source>
        <dbReference type="Google" id="ProtNLM"/>
    </source>
</evidence>
<dbReference type="InterPro" id="IPR056463">
    <property type="entry name" value="DUF7373_C"/>
</dbReference>
<dbReference type="InterPro" id="IPR055797">
    <property type="entry name" value="DUF7373"/>
</dbReference>
<dbReference type="PROSITE" id="PS51257">
    <property type="entry name" value="PROKAR_LIPOPROTEIN"/>
    <property type="match status" value="1"/>
</dbReference>
<evidence type="ECO:0000256" key="1">
    <source>
        <dbReference type="SAM" id="MobiDB-lite"/>
    </source>
</evidence>
<evidence type="ECO:0000256" key="2">
    <source>
        <dbReference type="SAM" id="SignalP"/>
    </source>
</evidence>
<protein>
    <recommendedName>
        <fullName evidence="7">Lipoprotein</fullName>
    </recommendedName>
</protein>
<feature type="domain" description="DUF7373" evidence="4">
    <location>
        <begin position="254"/>
        <end position="397"/>
    </location>
</feature>
<dbReference type="Pfam" id="PF24088">
    <property type="entry name" value="DUF7373"/>
    <property type="match status" value="1"/>
</dbReference>
<dbReference type="OrthoDB" id="4398318at2"/>
<comment type="caution">
    <text evidence="5">The sequence shown here is derived from an EMBL/GenBank/DDBJ whole genome shotgun (WGS) entry which is preliminary data.</text>
</comment>
<feature type="compositionally biased region" description="Basic and acidic residues" evidence="1">
    <location>
        <begin position="330"/>
        <end position="350"/>
    </location>
</feature>
<name>A0A370H8B8_9NOCA</name>
<evidence type="ECO:0000313" key="5">
    <source>
        <dbReference type="EMBL" id="RDI52656.1"/>
    </source>
</evidence>
<evidence type="ECO:0000259" key="4">
    <source>
        <dbReference type="Pfam" id="PF24092"/>
    </source>
</evidence>
<evidence type="ECO:0000259" key="3">
    <source>
        <dbReference type="Pfam" id="PF24088"/>
    </source>
</evidence>
<dbReference type="Proteomes" id="UP000255355">
    <property type="component" value="Unassembled WGS sequence"/>
</dbReference>
<dbReference type="STRING" id="1210089.GCA_001613165_03499"/>
<dbReference type="Pfam" id="PF24092">
    <property type="entry name" value="DUF7373_C"/>
    <property type="match status" value="1"/>
</dbReference>
<feature type="region of interest" description="Disordered" evidence="1">
    <location>
        <begin position="327"/>
        <end position="353"/>
    </location>
</feature>